<keyword evidence="20" id="KW-1185">Reference proteome</keyword>
<dbReference type="AlphaFoldDB" id="A0A5C3LG00"/>
<name>A0A5C3LG00_9AGAR</name>
<dbReference type="GO" id="GO:0050660">
    <property type="term" value="F:flavin adenine dinucleotide binding"/>
    <property type="evidence" value="ECO:0007669"/>
    <property type="project" value="InterPro"/>
</dbReference>
<evidence type="ECO:0000256" key="12">
    <source>
        <dbReference type="ARBA" id="ARBA00034029"/>
    </source>
</evidence>
<evidence type="ECO:0000256" key="2">
    <source>
        <dbReference type="ARBA" id="ARBA00004613"/>
    </source>
</evidence>
<evidence type="ECO:0000256" key="7">
    <source>
        <dbReference type="ARBA" id="ARBA00022630"/>
    </source>
</evidence>
<dbReference type="PIRSF" id="PIRSF000137">
    <property type="entry name" value="Alcohol_oxidase"/>
    <property type="match status" value="1"/>
</dbReference>
<keyword evidence="8 16" id="KW-0274">FAD</keyword>
<feature type="active site" description="Proton donor" evidence="15">
    <location>
        <position position="530"/>
    </location>
</feature>
<comment type="catalytic activity">
    <reaction evidence="13">
        <text>a pyranoside + acceptor = a pyranosid-3-ulose + reduced acceptor.</text>
        <dbReference type="EC" id="1.1.99.29"/>
    </reaction>
</comment>
<evidence type="ECO:0000256" key="16">
    <source>
        <dbReference type="PIRSR" id="PIRSR000137-2"/>
    </source>
</evidence>
<keyword evidence="7" id="KW-0285">Flavoprotein</keyword>
<evidence type="ECO:0000313" key="20">
    <source>
        <dbReference type="Proteomes" id="UP000308652"/>
    </source>
</evidence>
<comment type="catalytic activity">
    <reaction evidence="11">
        <text>pyranose + acceptor = pyranos-2,3-diulose + reduced acceptor.</text>
        <dbReference type="EC" id="1.1.99.29"/>
    </reaction>
</comment>
<keyword evidence="17" id="KW-0732">Signal</keyword>
<comment type="catalytic activity">
    <reaction evidence="10">
        <text>pyranose + acceptor = pyranos-2-ulose + reduced acceptor.</text>
        <dbReference type="EC" id="1.1.99.29"/>
    </reaction>
</comment>
<feature type="binding site" evidence="16">
    <location>
        <position position="116"/>
    </location>
    <ligand>
        <name>FAD</name>
        <dbReference type="ChEBI" id="CHEBI:57692"/>
    </ligand>
</feature>
<proteinExistence type="inferred from homology"/>
<feature type="binding site" evidence="16">
    <location>
        <position position="259"/>
    </location>
    <ligand>
        <name>FAD</name>
        <dbReference type="ChEBI" id="CHEBI:57692"/>
    </ligand>
</feature>
<comment type="cofactor">
    <cofactor evidence="1 16">
        <name>FAD</name>
        <dbReference type="ChEBI" id="CHEBI:57692"/>
    </cofactor>
</comment>
<comment type="subcellular location">
    <subcellularLocation>
        <location evidence="2">Secreted</location>
    </subcellularLocation>
</comment>
<feature type="signal peptide" evidence="17">
    <location>
        <begin position="1"/>
        <end position="19"/>
    </location>
</feature>
<dbReference type="InterPro" id="IPR012132">
    <property type="entry name" value="GMC_OxRdtase"/>
</dbReference>
<comment type="similarity">
    <text evidence="3">Belongs to the GMC oxidoreductase family.</text>
</comment>
<dbReference type="SUPFAM" id="SSF51905">
    <property type="entry name" value="FAD/NAD(P)-binding domain"/>
    <property type="match status" value="1"/>
</dbReference>
<evidence type="ECO:0000259" key="18">
    <source>
        <dbReference type="PROSITE" id="PS00624"/>
    </source>
</evidence>
<evidence type="ECO:0000256" key="4">
    <source>
        <dbReference type="ARBA" id="ARBA00011245"/>
    </source>
</evidence>
<feature type="domain" description="Glucose-methanol-choline oxidoreductase N-terminal" evidence="18">
    <location>
        <begin position="302"/>
        <end position="316"/>
    </location>
</feature>
<dbReference type="Gene3D" id="3.30.560.10">
    <property type="entry name" value="Glucose Oxidase, domain 3"/>
    <property type="match status" value="1"/>
</dbReference>
<organism evidence="19 20">
    <name type="scientific">Crucibulum laeve</name>
    <dbReference type="NCBI Taxonomy" id="68775"/>
    <lineage>
        <taxon>Eukaryota</taxon>
        <taxon>Fungi</taxon>
        <taxon>Dikarya</taxon>
        <taxon>Basidiomycota</taxon>
        <taxon>Agaricomycotina</taxon>
        <taxon>Agaricomycetes</taxon>
        <taxon>Agaricomycetidae</taxon>
        <taxon>Agaricales</taxon>
        <taxon>Agaricineae</taxon>
        <taxon>Nidulariaceae</taxon>
        <taxon>Crucibulum</taxon>
    </lineage>
</organism>
<dbReference type="EC" id="1.1.99.29" evidence="5"/>
<dbReference type="SUPFAM" id="SSF54373">
    <property type="entry name" value="FAD-linked reductases, C-terminal domain"/>
    <property type="match status" value="1"/>
</dbReference>
<keyword evidence="6" id="KW-0964">Secreted</keyword>
<reference evidence="19 20" key="1">
    <citation type="journal article" date="2019" name="Nat. Ecol. Evol.">
        <title>Megaphylogeny resolves global patterns of mushroom evolution.</title>
        <authorList>
            <person name="Varga T."/>
            <person name="Krizsan K."/>
            <person name="Foldi C."/>
            <person name="Dima B."/>
            <person name="Sanchez-Garcia M."/>
            <person name="Sanchez-Ramirez S."/>
            <person name="Szollosi G.J."/>
            <person name="Szarkandi J.G."/>
            <person name="Papp V."/>
            <person name="Albert L."/>
            <person name="Andreopoulos W."/>
            <person name="Angelini C."/>
            <person name="Antonin V."/>
            <person name="Barry K.W."/>
            <person name="Bougher N.L."/>
            <person name="Buchanan P."/>
            <person name="Buyck B."/>
            <person name="Bense V."/>
            <person name="Catcheside P."/>
            <person name="Chovatia M."/>
            <person name="Cooper J."/>
            <person name="Damon W."/>
            <person name="Desjardin D."/>
            <person name="Finy P."/>
            <person name="Geml J."/>
            <person name="Haridas S."/>
            <person name="Hughes K."/>
            <person name="Justo A."/>
            <person name="Karasinski D."/>
            <person name="Kautmanova I."/>
            <person name="Kiss B."/>
            <person name="Kocsube S."/>
            <person name="Kotiranta H."/>
            <person name="LaButti K.M."/>
            <person name="Lechner B.E."/>
            <person name="Liimatainen K."/>
            <person name="Lipzen A."/>
            <person name="Lukacs Z."/>
            <person name="Mihaltcheva S."/>
            <person name="Morgado L.N."/>
            <person name="Niskanen T."/>
            <person name="Noordeloos M.E."/>
            <person name="Ohm R.A."/>
            <person name="Ortiz-Santana B."/>
            <person name="Ovrebo C."/>
            <person name="Racz N."/>
            <person name="Riley R."/>
            <person name="Savchenko A."/>
            <person name="Shiryaev A."/>
            <person name="Soop K."/>
            <person name="Spirin V."/>
            <person name="Szebenyi C."/>
            <person name="Tomsovsky M."/>
            <person name="Tulloss R.E."/>
            <person name="Uehling J."/>
            <person name="Grigoriev I.V."/>
            <person name="Vagvolgyi C."/>
            <person name="Papp T."/>
            <person name="Martin F.M."/>
            <person name="Miettinen O."/>
            <person name="Hibbett D.S."/>
            <person name="Nagy L.G."/>
        </authorList>
    </citation>
    <scope>NUCLEOTIDE SEQUENCE [LARGE SCALE GENOMIC DNA]</scope>
    <source>
        <strain evidence="19 20">CBS 166.37</strain>
    </source>
</reference>
<feature type="chain" id="PRO_5022675779" description="pyranose dehydrogenase (acceptor)" evidence="17">
    <location>
        <begin position="20"/>
        <end position="603"/>
    </location>
</feature>
<dbReference type="Gene3D" id="3.50.50.60">
    <property type="entry name" value="FAD/NAD(P)-binding domain"/>
    <property type="match status" value="1"/>
</dbReference>
<evidence type="ECO:0000256" key="6">
    <source>
        <dbReference type="ARBA" id="ARBA00022525"/>
    </source>
</evidence>
<evidence type="ECO:0000256" key="17">
    <source>
        <dbReference type="SAM" id="SignalP"/>
    </source>
</evidence>
<dbReference type="Pfam" id="PF05199">
    <property type="entry name" value="GMC_oxred_C"/>
    <property type="match status" value="1"/>
</dbReference>
<dbReference type="GO" id="GO:0005576">
    <property type="term" value="C:extracellular region"/>
    <property type="evidence" value="ECO:0007669"/>
    <property type="project" value="UniProtKB-SubCell"/>
</dbReference>
<dbReference type="PROSITE" id="PS00624">
    <property type="entry name" value="GMC_OXRED_2"/>
    <property type="match status" value="1"/>
</dbReference>
<evidence type="ECO:0000313" key="19">
    <source>
        <dbReference type="EMBL" id="TFK32044.1"/>
    </source>
</evidence>
<feature type="active site" description="Proton acceptor" evidence="15">
    <location>
        <position position="574"/>
    </location>
</feature>
<dbReference type="OrthoDB" id="269227at2759"/>
<evidence type="ECO:0000256" key="11">
    <source>
        <dbReference type="ARBA" id="ARBA00034010"/>
    </source>
</evidence>
<evidence type="ECO:0000256" key="10">
    <source>
        <dbReference type="ARBA" id="ARBA00033986"/>
    </source>
</evidence>
<evidence type="ECO:0000256" key="5">
    <source>
        <dbReference type="ARBA" id="ARBA00013177"/>
    </source>
</evidence>
<dbReference type="PANTHER" id="PTHR11552">
    <property type="entry name" value="GLUCOSE-METHANOL-CHOLINE GMC OXIDOREDUCTASE"/>
    <property type="match status" value="1"/>
</dbReference>
<dbReference type="Proteomes" id="UP000308652">
    <property type="component" value="Unassembled WGS sequence"/>
</dbReference>
<dbReference type="GO" id="GO:0033718">
    <property type="term" value="F:pyranose dehydrogenase (acceptor) activity"/>
    <property type="evidence" value="ECO:0007669"/>
    <property type="project" value="UniProtKB-EC"/>
</dbReference>
<dbReference type="Pfam" id="PF00732">
    <property type="entry name" value="GMC_oxred_N"/>
    <property type="match status" value="1"/>
</dbReference>
<dbReference type="EMBL" id="ML213689">
    <property type="protein sequence ID" value="TFK32044.1"/>
    <property type="molecule type" value="Genomic_DNA"/>
</dbReference>
<evidence type="ECO:0000256" key="1">
    <source>
        <dbReference type="ARBA" id="ARBA00001974"/>
    </source>
</evidence>
<dbReference type="PANTHER" id="PTHR11552:SF147">
    <property type="entry name" value="CHOLINE DEHYDROGENASE, MITOCHONDRIAL"/>
    <property type="match status" value="1"/>
</dbReference>
<evidence type="ECO:0000256" key="14">
    <source>
        <dbReference type="ARBA" id="ARBA00034059"/>
    </source>
</evidence>
<gene>
    <name evidence="19" type="ORF">BDQ12DRAFT_659717</name>
</gene>
<dbReference type="InterPro" id="IPR036188">
    <property type="entry name" value="FAD/NAD-bd_sf"/>
</dbReference>
<protein>
    <recommendedName>
        <fullName evidence="5">pyranose dehydrogenase (acceptor)</fullName>
        <ecNumber evidence="5">1.1.99.29</ecNumber>
    </recommendedName>
</protein>
<comment type="catalytic activity">
    <reaction evidence="14">
        <text>a pyranoside + acceptor = a pyranosid-3,4-diulose + reduced acceptor.</text>
        <dbReference type="EC" id="1.1.99.29"/>
    </reaction>
</comment>
<evidence type="ECO:0000256" key="13">
    <source>
        <dbReference type="ARBA" id="ARBA00034050"/>
    </source>
</evidence>
<dbReference type="InterPro" id="IPR000172">
    <property type="entry name" value="GMC_OxRdtase_N"/>
</dbReference>
<dbReference type="STRING" id="68775.A0A5C3LG00"/>
<evidence type="ECO:0000256" key="8">
    <source>
        <dbReference type="ARBA" id="ARBA00022827"/>
    </source>
</evidence>
<evidence type="ECO:0000256" key="3">
    <source>
        <dbReference type="ARBA" id="ARBA00010790"/>
    </source>
</evidence>
<dbReference type="InterPro" id="IPR007867">
    <property type="entry name" value="GMC_OxRtase_C"/>
</dbReference>
<comment type="subunit">
    <text evidence="4">Monomer.</text>
</comment>
<accession>A0A5C3LG00</accession>
<evidence type="ECO:0000256" key="9">
    <source>
        <dbReference type="ARBA" id="ARBA00024699"/>
    </source>
</evidence>
<comment type="function">
    <text evidence="9">Catalyzes the single-oxidation or sequential double oxidation reaction of carbohydrates primarily at carbon-2 and/or carbon-3 with the concomitant reduction of the flavin. The enzyme exhibits a broad sugar substrate specificity, oxidizing different aldopyranoses to the corresponding C-1, C-2, C-3 or C-1,2, C-2,3 and C-3,4 (di)dehydro sugars with substrate-specific regioselectivity. Accepts only a narrow range of electron acceptors such as substituted benzoquinones and complexed metal ions and reacts extremely slowly with O(2) as acceptor. May play a role in the natural recycling of plant matter by oxidizing all major monosaccharides in lignocellulose and by reducing quinone compounds or reactive radical species generated during lignin depolymerization.</text>
</comment>
<comment type="catalytic activity">
    <reaction evidence="12">
        <text>pyranose + acceptor = pyranos-3-ulose + reduced acceptor.</text>
        <dbReference type="EC" id="1.1.99.29"/>
    </reaction>
</comment>
<evidence type="ECO:0000256" key="15">
    <source>
        <dbReference type="PIRSR" id="PIRSR000137-1"/>
    </source>
</evidence>
<sequence>MLLLVLFSIISFLAIFVNAKTFTSAADLVHHNYDFIIVGGGTAGCVLANRLSETPSVKILMIEAGVSADGNLNTEVPFLGVTLPGSTLDWNFTSTSQVGLNGRTVPYPRGQTLGGTSVINLLTWNRGSNDLWNKWASITNDEGWSWNNIQKYYLRTSRLVKPADGHDITGEVIPALHGNGPVQVSVPGFPTDLDDRVVNSSKLLGGRFPYNEDFNSGNNVGVGFMQSTVGNGARSHSANAYLEPVLTRPNLDLLIDTHVTKLIQTSAKGETPIKFGTVEVAASATAQLVHINAKKEVILSAGAFGTPQILLLSGIGPRAHLENKGISTAIDLPVGQNLTDQPLLASYYLINSNQTFNHILSDPSAFNTTLQEWITSKQGLFVDSPGNTQGFVRLPANSSILKQFPDPASGPLSPHTEFIFVDGFAQFGPVTMPTTGNFMTVLTVVVSPLSRGNISLATSNPFDKPLINPGLLTHKFDILAMVQAIKDVQTFIQAGPWANFVQAPFGDLATAKTDDLKAAFARNFTGAGSHPSGSAPMSSSESNRGVVDSKLLVKGASGLRVVDASVFPLIPECHIQAPVYIIAERAADLIKLAHGFPTDLSPV</sequence>